<feature type="binding site" evidence="10">
    <location>
        <begin position="271"/>
        <end position="272"/>
    </location>
    <ligand>
        <name>L-histidine</name>
        <dbReference type="ChEBI" id="CHEBI:57595"/>
    </ligand>
</feature>
<dbReference type="Proteomes" id="UP000267250">
    <property type="component" value="Chromosome"/>
</dbReference>
<evidence type="ECO:0000256" key="9">
    <source>
        <dbReference type="HAMAP-Rule" id="MF_00125"/>
    </source>
</evidence>
<keyword evidence="7 9" id="KW-0368">Histidine biosynthesis</keyword>
<comment type="function">
    <text evidence="8 9">Required for the first step of histidine biosynthesis. May allow the feedback regulation of ATP phosphoribosyltransferase activity by histidine.</text>
</comment>
<keyword evidence="6 9" id="KW-0028">Amino-acid biosynthesis</keyword>
<gene>
    <name evidence="9" type="primary">hisZ</name>
    <name evidence="12" type="ORF">BBF96_11895</name>
</gene>
<dbReference type="GO" id="GO:0016757">
    <property type="term" value="F:glycosyltransferase activity"/>
    <property type="evidence" value="ECO:0007669"/>
    <property type="project" value="UniProtKB-KW"/>
</dbReference>
<organism evidence="12 13">
    <name type="scientific">Anoxybacter fermentans</name>
    <dbReference type="NCBI Taxonomy" id="1323375"/>
    <lineage>
        <taxon>Bacteria</taxon>
        <taxon>Bacillati</taxon>
        <taxon>Bacillota</taxon>
        <taxon>Clostridia</taxon>
        <taxon>Halanaerobiales</taxon>
        <taxon>Anoxybacter</taxon>
    </lineage>
</organism>
<evidence type="ECO:0000259" key="11">
    <source>
        <dbReference type="PROSITE" id="PS50862"/>
    </source>
</evidence>
<dbReference type="OrthoDB" id="9800814at2"/>
<comment type="subunit">
    <text evidence="9">Heteromultimer composed of HisG and HisZ subunits.</text>
</comment>
<dbReference type="PANTHER" id="PTHR43707">
    <property type="entry name" value="HISTIDYL-TRNA SYNTHETASE"/>
    <property type="match status" value="1"/>
</dbReference>
<keyword evidence="5 9" id="KW-0963">Cytoplasm</keyword>
<dbReference type="InterPro" id="IPR045864">
    <property type="entry name" value="aa-tRNA-synth_II/BPL/LPL"/>
</dbReference>
<name>A0A3Q9HTE8_9FIRM</name>
<dbReference type="InterPro" id="IPR004517">
    <property type="entry name" value="HisZ"/>
</dbReference>
<accession>A0A3Q9HTE8</accession>
<feature type="binding site" evidence="10">
    <location>
        <position position="121"/>
    </location>
    <ligand>
        <name>L-histidine</name>
        <dbReference type="ChEBI" id="CHEBI:57595"/>
    </ligand>
</feature>
<feature type="domain" description="Aminoacyl-transfer RNA synthetases class-II family profile" evidence="11">
    <location>
        <begin position="1"/>
        <end position="346"/>
    </location>
</feature>
<dbReference type="RefSeq" id="WP_127017380.1">
    <property type="nucleotide sequence ID" value="NZ_CP016379.1"/>
</dbReference>
<feature type="binding site" evidence="10">
    <location>
        <position position="125"/>
    </location>
    <ligand>
        <name>L-histidine</name>
        <dbReference type="ChEBI" id="CHEBI:57595"/>
    </ligand>
</feature>
<sequence length="422" mass="47806">MCPFVEGVRDLLPEEIRQRKWVYQKLRKVFEKSGYQEVATPTLESLDLYAETETLLSKEQMFKVVNESGQILVLRPDGTLPIARLAATRYTGIPQPWKFSYITTAYQTNGGQSERMKEKTQAGIELLGSGDILADVEVIGTLIQALKEVGINKPVIDLGQVALVEEILTNLSLDELAKEELCSLMEEKNVEEIRLRIQNWNLSKSEEELLTRFPVLFGEPEEVLAQLYKLPLTEKARKVVCELEEIYEKLKEIGLAQYITFDPSMGTQLGYYTGIIFKAYVKGYGEVVASGGRYDRLAKQFGLDVPAVGFAINIEGLMTCLRQFDIIKLEKEPRVVLQVSNEGFAPAYRLANLLKEWGINAELYTGKKVFEYCKFHQIPYIGQWKDGIFSLVDQDGKKTFEFSGGLKEVALRCWTFLTGGKD</sequence>
<dbReference type="KEGG" id="aft:BBF96_11895"/>
<keyword evidence="13" id="KW-1185">Reference proteome</keyword>
<evidence type="ECO:0000256" key="1">
    <source>
        <dbReference type="ARBA" id="ARBA00004496"/>
    </source>
</evidence>
<keyword evidence="12" id="KW-0328">Glycosyltransferase</keyword>
<proteinExistence type="inferred from homology"/>
<evidence type="ECO:0000313" key="13">
    <source>
        <dbReference type="Proteomes" id="UP000267250"/>
    </source>
</evidence>
<dbReference type="AlphaFoldDB" id="A0A3Q9HTE8"/>
<dbReference type="PANTHER" id="PTHR43707:SF6">
    <property type="entry name" value="ATP PHOSPHORIBOSYLTRANSFERASE REGULATORY SUBUNIT"/>
    <property type="match status" value="1"/>
</dbReference>
<dbReference type="GO" id="GO:0005737">
    <property type="term" value="C:cytoplasm"/>
    <property type="evidence" value="ECO:0007669"/>
    <property type="project" value="UniProtKB-SubCell"/>
</dbReference>
<dbReference type="Gene3D" id="3.30.930.10">
    <property type="entry name" value="Bira Bifunctional Protein, Domain 2"/>
    <property type="match status" value="1"/>
</dbReference>
<evidence type="ECO:0000313" key="12">
    <source>
        <dbReference type="EMBL" id="AZR74033.1"/>
    </source>
</evidence>
<dbReference type="NCBIfam" id="TIGR00443">
    <property type="entry name" value="hisZ_biosyn_reg"/>
    <property type="match status" value="1"/>
</dbReference>
<dbReference type="GO" id="GO:0000105">
    <property type="term" value="P:L-histidine biosynthetic process"/>
    <property type="evidence" value="ECO:0007669"/>
    <property type="project" value="UniProtKB-UniRule"/>
</dbReference>
<dbReference type="SUPFAM" id="SSF55681">
    <property type="entry name" value="Class II aaRS and biotin synthetases"/>
    <property type="match status" value="1"/>
</dbReference>
<dbReference type="InterPro" id="IPR041715">
    <property type="entry name" value="HisRS-like_core"/>
</dbReference>
<feature type="binding site" evidence="10">
    <location>
        <begin position="77"/>
        <end position="79"/>
    </location>
    <ligand>
        <name>L-histidine</name>
        <dbReference type="ChEBI" id="CHEBI:57595"/>
    </ligand>
</feature>
<dbReference type="PROSITE" id="PS50862">
    <property type="entry name" value="AA_TRNA_LIGASE_II"/>
    <property type="match status" value="1"/>
</dbReference>
<evidence type="ECO:0000256" key="4">
    <source>
        <dbReference type="ARBA" id="ARBA00020397"/>
    </source>
</evidence>
<keyword evidence="12" id="KW-0808">Transferase</keyword>
<reference evidence="12 13" key="1">
    <citation type="submission" date="2016-07" db="EMBL/GenBank/DDBJ databases">
        <title>Genome and transcriptome analysis of iron-reducing fermentative bacteria Anoxybacter fermentans.</title>
        <authorList>
            <person name="Zeng X."/>
            <person name="Shao Z."/>
        </authorList>
    </citation>
    <scope>NUCLEOTIDE SEQUENCE [LARGE SCALE GENOMIC DNA]</scope>
    <source>
        <strain evidence="12 13">DY22613</strain>
    </source>
</reference>
<evidence type="ECO:0000256" key="8">
    <source>
        <dbReference type="ARBA" id="ARBA00025246"/>
    </source>
</evidence>
<evidence type="ECO:0000256" key="3">
    <source>
        <dbReference type="ARBA" id="ARBA00005539"/>
    </source>
</evidence>
<dbReference type="EMBL" id="CP016379">
    <property type="protein sequence ID" value="AZR74033.1"/>
    <property type="molecule type" value="Genomic_DNA"/>
</dbReference>
<dbReference type="GO" id="GO:0004821">
    <property type="term" value="F:histidine-tRNA ligase activity"/>
    <property type="evidence" value="ECO:0007669"/>
    <property type="project" value="TreeGrafter"/>
</dbReference>
<evidence type="ECO:0000256" key="5">
    <source>
        <dbReference type="ARBA" id="ARBA00022490"/>
    </source>
</evidence>
<comment type="similarity">
    <text evidence="3 9">Belongs to the class-II aminoacyl-tRNA synthetase family. HisZ subfamily.</text>
</comment>
<dbReference type="HAMAP" id="MF_00125">
    <property type="entry name" value="HisZ"/>
    <property type="match status" value="1"/>
</dbReference>
<dbReference type="GO" id="GO:0006427">
    <property type="term" value="P:histidyl-tRNA aminoacylation"/>
    <property type="evidence" value="ECO:0007669"/>
    <property type="project" value="TreeGrafter"/>
</dbReference>
<evidence type="ECO:0000256" key="7">
    <source>
        <dbReference type="ARBA" id="ARBA00023102"/>
    </source>
</evidence>
<comment type="miscellaneous">
    <text evidence="9">This function is generally fulfilled by the C-terminal part of HisG, which is missing in some bacteria such as this one.</text>
</comment>
<comment type="subcellular location">
    <subcellularLocation>
        <location evidence="1 9">Cytoplasm</location>
    </subcellularLocation>
</comment>
<dbReference type="UniPathway" id="UPA00031">
    <property type="reaction ID" value="UER00006"/>
</dbReference>
<dbReference type="PIRSF" id="PIRSF001549">
    <property type="entry name" value="His-tRNA_synth"/>
    <property type="match status" value="1"/>
</dbReference>
<evidence type="ECO:0000256" key="2">
    <source>
        <dbReference type="ARBA" id="ARBA00004667"/>
    </source>
</evidence>
<comment type="pathway">
    <text evidence="2 9">Amino-acid biosynthesis; L-histidine biosynthesis; L-histidine from 5-phospho-alpha-D-ribose 1-diphosphate: step 1/9.</text>
</comment>
<dbReference type="InterPro" id="IPR006195">
    <property type="entry name" value="aa-tRNA-synth_II"/>
</dbReference>
<protein>
    <recommendedName>
        <fullName evidence="4 9">ATP phosphoribosyltransferase regulatory subunit</fullName>
    </recommendedName>
</protein>
<dbReference type="CDD" id="cd00773">
    <property type="entry name" value="HisRS-like_core"/>
    <property type="match status" value="1"/>
</dbReference>
<evidence type="ECO:0000256" key="10">
    <source>
        <dbReference type="PIRSR" id="PIRSR001549-1"/>
    </source>
</evidence>
<dbReference type="InterPro" id="IPR004516">
    <property type="entry name" value="HisRS/HisZ"/>
</dbReference>
<evidence type="ECO:0000256" key="6">
    <source>
        <dbReference type="ARBA" id="ARBA00022605"/>
    </source>
</evidence>
<dbReference type="Pfam" id="PF13393">
    <property type="entry name" value="tRNA-synt_His"/>
    <property type="match status" value="1"/>
</dbReference>
<dbReference type="GO" id="GO:0140096">
    <property type="term" value="F:catalytic activity, acting on a protein"/>
    <property type="evidence" value="ECO:0007669"/>
    <property type="project" value="UniProtKB-ARBA"/>
</dbReference>